<dbReference type="Proteomes" id="UP000269591">
    <property type="component" value="Unassembled WGS sequence"/>
</dbReference>
<dbReference type="AlphaFoldDB" id="A0A3N0B087"/>
<sequence>MYNTRMIYKDKHTRRTDAQPKRTSLATCGVVIAVLAIACALIALGILGEAPHDVWQRAAMVCYECIGIG</sequence>
<accession>A0A3N0B087</accession>
<keyword evidence="1" id="KW-1133">Transmembrane helix</keyword>
<dbReference type="EMBL" id="QIBX01000008">
    <property type="protein sequence ID" value="RNL40219.1"/>
    <property type="molecule type" value="Genomic_DNA"/>
</dbReference>
<evidence type="ECO:0000256" key="1">
    <source>
        <dbReference type="SAM" id="Phobius"/>
    </source>
</evidence>
<keyword evidence="3" id="KW-1185">Reference proteome</keyword>
<evidence type="ECO:0000313" key="2">
    <source>
        <dbReference type="EMBL" id="RNL40219.1"/>
    </source>
</evidence>
<keyword evidence="1" id="KW-0472">Membrane</keyword>
<comment type="caution">
    <text evidence="2">The sequence shown here is derived from an EMBL/GenBank/DDBJ whole genome shotgun (WGS) entry which is preliminary data.</text>
</comment>
<name>A0A3N0B087_9ACTN</name>
<evidence type="ECO:0000313" key="3">
    <source>
        <dbReference type="Proteomes" id="UP000269591"/>
    </source>
</evidence>
<organism evidence="2 3">
    <name type="scientific">Slackia equolifaciens</name>
    <dbReference type="NCBI Taxonomy" id="498718"/>
    <lineage>
        <taxon>Bacteria</taxon>
        <taxon>Bacillati</taxon>
        <taxon>Actinomycetota</taxon>
        <taxon>Coriobacteriia</taxon>
        <taxon>Eggerthellales</taxon>
        <taxon>Eggerthellaceae</taxon>
        <taxon>Slackia</taxon>
    </lineage>
</organism>
<keyword evidence="1" id="KW-0812">Transmembrane</keyword>
<feature type="transmembrane region" description="Helical" evidence="1">
    <location>
        <begin position="24"/>
        <end position="47"/>
    </location>
</feature>
<proteinExistence type="predicted"/>
<gene>
    <name evidence="2" type="ORF">DMP06_05630</name>
</gene>
<reference evidence="3" key="1">
    <citation type="submission" date="2018-05" db="EMBL/GenBank/DDBJ databases">
        <title>Genome Sequencing of selected type strains of the family Eggerthellaceae.</title>
        <authorList>
            <person name="Danylec N."/>
            <person name="Stoll D.A."/>
            <person name="Doetsch A."/>
            <person name="Huch M."/>
        </authorList>
    </citation>
    <scope>NUCLEOTIDE SEQUENCE [LARGE SCALE GENOMIC DNA]</scope>
    <source>
        <strain evidence="3">DSM 24851</strain>
    </source>
</reference>
<protein>
    <recommendedName>
        <fullName evidence="4">Thioredoxin</fullName>
    </recommendedName>
</protein>
<evidence type="ECO:0008006" key="4">
    <source>
        <dbReference type="Google" id="ProtNLM"/>
    </source>
</evidence>